<comment type="caution">
    <text evidence="1">The sequence shown here is derived from an EMBL/GenBank/DDBJ whole genome shotgun (WGS) entry which is preliminary data.</text>
</comment>
<gene>
    <name evidence="1" type="ORF">PR048_011845</name>
</gene>
<name>A0ABQ9HMT6_9NEOP</name>
<reference evidence="1 2" key="1">
    <citation type="submission" date="2023-02" db="EMBL/GenBank/DDBJ databases">
        <title>LHISI_Scaffold_Assembly.</title>
        <authorList>
            <person name="Stuart O.P."/>
            <person name="Cleave R."/>
            <person name="Magrath M.J.L."/>
            <person name="Mikheyev A.S."/>
        </authorList>
    </citation>
    <scope>NUCLEOTIDE SEQUENCE [LARGE SCALE GENOMIC DNA]</scope>
    <source>
        <strain evidence="1">Daus_M_001</strain>
        <tissue evidence="1">Leg muscle</tissue>
    </source>
</reference>
<evidence type="ECO:0000313" key="1">
    <source>
        <dbReference type="EMBL" id="KAJ8885647.1"/>
    </source>
</evidence>
<sequence length="91" mass="11033">MRLCTLTHMEDRIKTNMWLDAIFLFIMQENQMNIFYHKLLVCGHSHMELPMAHTHDWYQLVHSVDKNNKFRVRKLSHTNVFDFAGILKWKS</sequence>
<accession>A0ABQ9HMT6</accession>
<protein>
    <submittedName>
        <fullName evidence="1">Uncharacterized protein</fullName>
    </submittedName>
</protein>
<dbReference type="EMBL" id="JARBHB010000004">
    <property type="protein sequence ID" value="KAJ8885647.1"/>
    <property type="molecule type" value="Genomic_DNA"/>
</dbReference>
<evidence type="ECO:0000313" key="2">
    <source>
        <dbReference type="Proteomes" id="UP001159363"/>
    </source>
</evidence>
<keyword evidence="2" id="KW-1185">Reference proteome</keyword>
<proteinExistence type="predicted"/>
<organism evidence="1 2">
    <name type="scientific">Dryococelus australis</name>
    <dbReference type="NCBI Taxonomy" id="614101"/>
    <lineage>
        <taxon>Eukaryota</taxon>
        <taxon>Metazoa</taxon>
        <taxon>Ecdysozoa</taxon>
        <taxon>Arthropoda</taxon>
        <taxon>Hexapoda</taxon>
        <taxon>Insecta</taxon>
        <taxon>Pterygota</taxon>
        <taxon>Neoptera</taxon>
        <taxon>Polyneoptera</taxon>
        <taxon>Phasmatodea</taxon>
        <taxon>Verophasmatodea</taxon>
        <taxon>Anareolatae</taxon>
        <taxon>Phasmatidae</taxon>
        <taxon>Eurycanthinae</taxon>
        <taxon>Dryococelus</taxon>
    </lineage>
</organism>
<feature type="non-terminal residue" evidence="1">
    <location>
        <position position="91"/>
    </location>
</feature>
<dbReference type="Proteomes" id="UP001159363">
    <property type="component" value="Chromosome X"/>
</dbReference>